<organism evidence="5 6">
    <name type="scientific">Paenibacillus naphthalenovorans</name>
    <dbReference type="NCBI Taxonomy" id="162209"/>
    <lineage>
        <taxon>Bacteria</taxon>
        <taxon>Bacillati</taxon>
        <taxon>Bacillota</taxon>
        <taxon>Bacilli</taxon>
        <taxon>Bacillales</taxon>
        <taxon>Paenibacillaceae</taxon>
        <taxon>Paenibacillus</taxon>
    </lineage>
</organism>
<evidence type="ECO:0000256" key="4">
    <source>
        <dbReference type="ARBA" id="ARBA00023239"/>
    </source>
</evidence>
<dbReference type="RefSeq" id="WP_062408279.1">
    <property type="nucleotide sequence ID" value="NZ_CP013652.1"/>
</dbReference>
<protein>
    <submittedName>
        <fullName evidence="5">Epimerase</fullName>
    </submittedName>
</protein>
<evidence type="ECO:0000313" key="6">
    <source>
        <dbReference type="Proteomes" id="UP000061660"/>
    </source>
</evidence>
<dbReference type="AlphaFoldDB" id="A0A0U2W660"/>
<dbReference type="OrthoDB" id="9771073at2"/>
<accession>A0A0U2W660</accession>
<evidence type="ECO:0000256" key="3">
    <source>
        <dbReference type="ARBA" id="ARBA00023027"/>
    </source>
</evidence>
<dbReference type="PANTHER" id="PTHR43078">
    <property type="entry name" value="UDP-GLUCURONIC ACID DECARBOXYLASE-RELATED"/>
    <property type="match status" value="1"/>
</dbReference>
<dbReference type="GO" id="GO:0070403">
    <property type="term" value="F:NAD+ binding"/>
    <property type="evidence" value="ECO:0007669"/>
    <property type="project" value="InterPro"/>
</dbReference>
<comment type="cofactor">
    <cofactor evidence="1">
        <name>NAD(+)</name>
        <dbReference type="ChEBI" id="CHEBI:57540"/>
    </cofactor>
</comment>
<dbReference type="STRING" id="162209.IJ22_15260"/>
<evidence type="ECO:0000313" key="5">
    <source>
        <dbReference type="EMBL" id="ALS21902.1"/>
    </source>
</evidence>
<evidence type="ECO:0000256" key="1">
    <source>
        <dbReference type="ARBA" id="ARBA00001911"/>
    </source>
</evidence>
<evidence type="ECO:0000256" key="2">
    <source>
        <dbReference type="ARBA" id="ARBA00022793"/>
    </source>
</evidence>
<dbReference type="Gene3D" id="3.40.50.720">
    <property type="entry name" value="NAD(P)-binding Rossmann-like Domain"/>
    <property type="match status" value="1"/>
</dbReference>
<proteinExistence type="predicted"/>
<keyword evidence="4" id="KW-0456">Lyase</keyword>
<keyword evidence="2" id="KW-0210">Decarboxylase</keyword>
<dbReference type="PATRIC" id="fig|162209.4.peg.1617"/>
<reference evidence="6" key="1">
    <citation type="submission" date="2015-12" db="EMBL/GenBank/DDBJ databases">
        <title>Complete genome sequences of two moderately thermophilic Paenibacillus species.</title>
        <authorList>
            <person name="Butler R.III."/>
            <person name="Wang J."/>
            <person name="Stark B.C."/>
            <person name="Pombert J.-F."/>
        </authorList>
    </citation>
    <scope>NUCLEOTIDE SEQUENCE [LARGE SCALE GENOMIC DNA]</scope>
    <source>
        <strain evidence="6">32O-Y</strain>
    </source>
</reference>
<sequence>MNILVTGGAGFIGSHLVERLIASGHRLWTLDDMSAGQSGFLDKAAESGQHTMVHGSVTDKDLLRELMRHCDTVFHLAAVLGVKNTVENPLKVIEGNIDGTRNVLELAHEKKMKVVFASTSEIYGKNDNLPFREDSDRVLGSPSIHRWCYATAKAIDEHLCFAYAEMGLPVAVVRYFNAYGPRQVSSQYGGVVPRFIKAALTNSPIKVYGDGKQTRCFTYVGDTVAGTIAAMDSKADGLAFNLGSANPISILDLAHKIRDLAGSSSPILFESYEKAYGVGYEDMRARIPDLTRSKRILRYEPTVTLDEGLRLTIDWYRQQQDKAVNGT</sequence>
<dbReference type="EMBL" id="CP013652">
    <property type="protein sequence ID" value="ALS21902.1"/>
    <property type="molecule type" value="Genomic_DNA"/>
</dbReference>
<dbReference type="GO" id="GO:0005737">
    <property type="term" value="C:cytoplasm"/>
    <property type="evidence" value="ECO:0007669"/>
    <property type="project" value="TreeGrafter"/>
</dbReference>
<dbReference type="GO" id="GO:0042732">
    <property type="term" value="P:D-xylose metabolic process"/>
    <property type="evidence" value="ECO:0007669"/>
    <property type="project" value="InterPro"/>
</dbReference>
<dbReference type="InterPro" id="IPR044516">
    <property type="entry name" value="UXS-like"/>
</dbReference>
<reference evidence="5 6" key="2">
    <citation type="journal article" date="2016" name="Genome Announc.">
        <title>Complete Genome Sequences of Two Interactive Moderate Thermophiles, Paenibacillus napthalenovorans 32O-Y and Paenibacillus sp. 32O-W.</title>
        <authorList>
            <person name="Butler R.R.III."/>
            <person name="Wang J."/>
            <person name="Stark B.C."/>
            <person name="Pombert J.F."/>
        </authorList>
    </citation>
    <scope>NUCLEOTIDE SEQUENCE [LARGE SCALE GENOMIC DNA]</scope>
    <source>
        <strain evidence="5 6">32O-Y</strain>
    </source>
</reference>
<dbReference type="InterPro" id="IPR036291">
    <property type="entry name" value="NAD(P)-bd_dom_sf"/>
</dbReference>
<name>A0A0U2W660_9BACL</name>
<keyword evidence="3" id="KW-0520">NAD</keyword>
<dbReference type="InterPro" id="IPR001509">
    <property type="entry name" value="Epimerase_deHydtase"/>
</dbReference>
<gene>
    <name evidence="5" type="ORF">IJ22_15260</name>
</gene>
<dbReference type="SUPFAM" id="SSF51735">
    <property type="entry name" value="NAD(P)-binding Rossmann-fold domains"/>
    <property type="match status" value="1"/>
</dbReference>
<dbReference type="Proteomes" id="UP000061660">
    <property type="component" value="Chromosome"/>
</dbReference>
<dbReference type="KEGG" id="pnp:IJ22_15260"/>
<dbReference type="PANTHER" id="PTHR43078:SF6">
    <property type="entry name" value="UDP-GLUCURONIC ACID DECARBOXYLASE 1"/>
    <property type="match status" value="1"/>
</dbReference>
<dbReference type="Pfam" id="PF01370">
    <property type="entry name" value="Epimerase"/>
    <property type="match status" value="1"/>
</dbReference>
<dbReference type="GO" id="GO:0048040">
    <property type="term" value="F:UDP-glucuronate decarboxylase activity"/>
    <property type="evidence" value="ECO:0007669"/>
    <property type="project" value="TreeGrafter"/>
</dbReference>
<keyword evidence="6" id="KW-1185">Reference proteome</keyword>